<dbReference type="Proteomes" id="UP000321039">
    <property type="component" value="Unassembled WGS sequence"/>
</dbReference>
<proteinExistence type="predicted"/>
<dbReference type="GO" id="GO:0006749">
    <property type="term" value="P:glutathione metabolic process"/>
    <property type="evidence" value="ECO:0007669"/>
    <property type="project" value="TreeGrafter"/>
</dbReference>
<organism evidence="2 3">
    <name type="scientific">Parahaliea maris</name>
    <dbReference type="NCBI Taxonomy" id="2716870"/>
    <lineage>
        <taxon>Bacteria</taxon>
        <taxon>Pseudomonadati</taxon>
        <taxon>Pseudomonadota</taxon>
        <taxon>Gammaproteobacteria</taxon>
        <taxon>Cellvibrionales</taxon>
        <taxon>Halieaceae</taxon>
        <taxon>Parahaliea</taxon>
    </lineage>
</organism>
<feature type="domain" description="GST N-terminal" evidence="1">
    <location>
        <begin position="4"/>
        <end position="84"/>
    </location>
</feature>
<reference evidence="2 3" key="1">
    <citation type="submission" date="2019-08" db="EMBL/GenBank/DDBJ databases">
        <title>Parahaliea maris sp. nov., isolated from the surface seawater.</title>
        <authorList>
            <person name="Liu Y."/>
        </authorList>
    </citation>
    <scope>NUCLEOTIDE SEQUENCE [LARGE SCALE GENOMIC DNA]</scope>
    <source>
        <strain evidence="2 3">HSLHS9</strain>
    </source>
</reference>
<dbReference type="InterPro" id="IPR004045">
    <property type="entry name" value="Glutathione_S-Trfase_N"/>
</dbReference>
<dbReference type="RefSeq" id="WP_148067389.1">
    <property type="nucleotide sequence ID" value="NZ_VRZA01000002.1"/>
</dbReference>
<dbReference type="SUPFAM" id="SSF47616">
    <property type="entry name" value="GST C-terminal domain-like"/>
    <property type="match status" value="1"/>
</dbReference>
<name>A0A5C9A3Y2_9GAMM</name>
<keyword evidence="3" id="KW-1185">Reference proteome</keyword>
<keyword evidence="2" id="KW-0808">Transferase</keyword>
<dbReference type="PANTHER" id="PTHR42673">
    <property type="entry name" value="MALEYLACETOACETATE ISOMERASE"/>
    <property type="match status" value="1"/>
</dbReference>
<accession>A0A5C9A3Y2</accession>
<dbReference type="InterPro" id="IPR036282">
    <property type="entry name" value="Glutathione-S-Trfase_C_sf"/>
</dbReference>
<dbReference type="EMBL" id="VRZA01000002">
    <property type="protein sequence ID" value="TXS95478.1"/>
    <property type="molecule type" value="Genomic_DNA"/>
</dbReference>
<evidence type="ECO:0000313" key="3">
    <source>
        <dbReference type="Proteomes" id="UP000321039"/>
    </source>
</evidence>
<protein>
    <submittedName>
        <fullName evidence="2">Glutathione S-transferase family protein</fullName>
    </submittedName>
</protein>
<dbReference type="CDD" id="cd03194">
    <property type="entry name" value="GST_C_3"/>
    <property type="match status" value="1"/>
</dbReference>
<gene>
    <name evidence="2" type="ORF">FV139_06215</name>
</gene>
<dbReference type="GO" id="GO:0016034">
    <property type="term" value="F:maleylacetoacetate isomerase activity"/>
    <property type="evidence" value="ECO:0007669"/>
    <property type="project" value="TreeGrafter"/>
</dbReference>
<dbReference type="Pfam" id="PF13409">
    <property type="entry name" value="GST_N_2"/>
    <property type="match status" value="1"/>
</dbReference>
<dbReference type="PROSITE" id="PS50404">
    <property type="entry name" value="GST_NTER"/>
    <property type="match status" value="1"/>
</dbReference>
<comment type="caution">
    <text evidence="2">The sequence shown here is derived from an EMBL/GenBank/DDBJ whole genome shotgun (WGS) entry which is preliminary data.</text>
</comment>
<evidence type="ECO:0000313" key="2">
    <source>
        <dbReference type="EMBL" id="TXS95478.1"/>
    </source>
</evidence>
<dbReference type="GO" id="GO:0006559">
    <property type="term" value="P:L-phenylalanine catabolic process"/>
    <property type="evidence" value="ECO:0007669"/>
    <property type="project" value="TreeGrafter"/>
</dbReference>
<dbReference type="Gene3D" id="3.40.30.10">
    <property type="entry name" value="Glutaredoxin"/>
    <property type="match status" value="1"/>
</dbReference>
<dbReference type="Gene3D" id="1.20.1050.10">
    <property type="match status" value="1"/>
</dbReference>
<dbReference type="SUPFAM" id="SSF52833">
    <property type="entry name" value="Thioredoxin-like"/>
    <property type="match status" value="1"/>
</dbReference>
<dbReference type="InterPro" id="IPR036249">
    <property type="entry name" value="Thioredoxin-like_sf"/>
</dbReference>
<dbReference type="AlphaFoldDB" id="A0A5C9A3Y2"/>
<dbReference type="PANTHER" id="PTHR42673:SF4">
    <property type="entry name" value="MALEYLACETOACETATE ISOMERASE"/>
    <property type="match status" value="1"/>
</dbReference>
<dbReference type="GO" id="GO:0004364">
    <property type="term" value="F:glutathione transferase activity"/>
    <property type="evidence" value="ECO:0007669"/>
    <property type="project" value="TreeGrafter"/>
</dbReference>
<sequence length="230" mass="25210">MSAVRLVIGNRNYSSWSLRAWLSLRKSGVSFEEIVLPLDTPEFAARVGQYSPSRTVPVLQHGEHCIWDSLAICEYVNEQFAGGEQWPGDPAARAFGRSLVAEMHSGYGALRGAMPMNFRARGRVVARNPALEADIARVIERWQTSRERYAADGPWLLGRFSIADAFFAPVVVRFGGYTVELPPGPVADYAVHLRSDPDMLDWEAAAAAETWIVQADEAGVEAGTALASDD</sequence>
<dbReference type="CDD" id="cd03043">
    <property type="entry name" value="GST_N_1"/>
    <property type="match status" value="1"/>
</dbReference>
<evidence type="ECO:0000259" key="1">
    <source>
        <dbReference type="PROSITE" id="PS50404"/>
    </source>
</evidence>